<evidence type="ECO:0000313" key="4">
    <source>
        <dbReference type="Proteomes" id="UP001338125"/>
    </source>
</evidence>
<dbReference type="SUPFAM" id="SSF51735">
    <property type="entry name" value="NAD(P)-binding Rossmann-fold domains"/>
    <property type="match status" value="1"/>
</dbReference>
<evidence type="ECO:0000256" key="1">
    <source>
        <dbReference type="ARBA" id="ARBA00006484"/>
    </source>
</evidence>
<dbReference type="EMBL" id="JAVFKD010000015">
    <property type="protein sequence ID" value="KAK5989254.1"/>
    <property type="molecule type" value="Genomic_DNA"/>
</dbReference>
<dbReference type="PRINTS" id="PR00081">
    <property type="entry name" value="GDHRDH"/>
</dbReference>
<accession>A0ABR0SBC6</accession>
<organism evidence="3 4">
    <name type="scientific">Cladobotryum mycophilum</name>
    <dbReference type="NCBI Taxonomy" id="491253"/>
    <lineage>
        <taxon>Eukaryota</taxon>
        <taxon>Fungi</taxon>
        <taxon>Dikarya</taxon>
        <taxon>Ascomycota</taxon>
        <taxon>Pezizomycotina</taxon>
        <taxon>Sordariomycetes</taxon>
        <taxon>Hypocreomycetidae</taxon>
        <taxon>Hypocreales</taxon>
        <taxon>Hypocreaceae</taxon>
        <taxon>Cladobotryum</taxon>
    </lineage>
</organism>
<evidence type="ECO:0000256" key="2">
    <source>
        <dbReference type="ARBA" id="ARBA00023002"/>
    </source>
</evidence>
<keyword evidence="4" id="KW-1185">Reference proteome</keyword>
<dbReference type="Pfam" id="PF00106">
    <property type="entry name" value="adh_short"/>
    <property type="match status" value="1"/>
</dbReference>
<proteinExistence type="inferred from homology"/>
<dbReference type="Proteomes" id="UP001338125">
    <property type="component" value="Unassembled WGS sequence"/>
</dbReference>
<comment type="caution">
    <text evidence="3">The sequence shown here is derived from an EMBL/GenBank/DDBJ whole genome shotgun (WGS) entry which is preliminary data.</text>
</comment>
<gene>
    <name evidence="3" type="ORF">PT974_10760</name>
</gene>
<dbReference type="InterPro" id="IPR002347">
    <property type="entry name" value="SDR_fam"/>
</dbReference>
<evidence type="ECO:0000313" key="3">
    <source>
        <dbReference type="EMBL" id="KAK5989254.1"/>
    </source>
</evidence>
<keyword evidence="2" id="KW-0560">Oxidoreductase</keyword>
<reference evidence="3 4" key="1">
    <citation type="submission" date="2024-01" db="EMBL/GenBank/DDBJ databases">
        <title>Complete genome of Cladobotryum mycophilum ATHUM6906.</title>
        <authorList>
            <person name="Christinaki A.C."/>
            <person name="Myridakis A.I."/>
            <person name="Kouvelis V.N."/>
        </authorList>
    </citation>
    <scope>NUCLEOTIDE SEQUENCE [LARGE SCALE GENOMIC DNA]</scope>
    <source>
        <strain evidence="3 4">ATHUM6906</strain>
    </source>
</reference>
<protein>
    <submittedName>
        <fullName evidence="3">Short-chain dehydrogenase/reductase prx1</fullName>
    </submittedName>
</protein>
<dbReference type="PANTHER" id="PTHR24320:SF272">
    <property type="entry name" value="NAD(P)-BINDING ROSSMANN-FOLD SUPERFAMILY PROTEIN"/>
    <property type="match status" value="1"/>
</dbReference>
<dbReference type="PANTHER" id="PTHR24320">
    <property type="entry name" value="RETINOL DEHYDROGENASE"/>
    <property type="match status" value="1"/>
</dbReference>
<dbReference type="Gene3D" id="3.40.50.720">
    <property type="entry name" value="NAD(P)-binding Rossmann-like Domain"/>
    <property type="match status" value="1"/>
</dbReference>
<comment type="similarity">
    <text evidence="1">Belongs to the short-chain dehydrogenases/reductases (SDR) family.</text>
</comment>
<name>A0ABR0SBC6_9HYPO</name>
<dbReference type="InterPro" id="IPR036291">
    <property type="entry name" value="NAD(P)-bd_dom_sf"/>
</dbReference>
<sequence length="338" mass="36707">MAAYAEAHKWSNLAGAGDARPTALQIIKDYHKEGSLKGKTILITGVSSGIGASTAIALAATGATIYCAGRSIEKAKESLKPIADYPGLHFLSLDLLSLEHVRSFAKEFLAHSGGKLNILINNAGGTSVDAKKSADGIEYQFALNYLGHFYLYTFLQDALLSSATPEAPSRVINVTSTGHRYNTVQFDNINLEGEFQSHTAYGQAKTAENYMAIEIDRRFGARNLHAWCLHPGAIEESNFIKAGGYDEATVEALLEVWPKKQFKSNDQGAATTVWAAVTDDVLAEGAKGKYLEDCSVARPSEETDKPEFRGYVAHTYDEAAARRLWDFGLEFIASKVKA</sequence>